<dbReference type="AlphaFoldDB" id="A0A0W8FCA3"/>
<proteinExistence type="predicted"/>
<sequence>MKWVIDASIFVASARSVEPDYWIYSSLAREYSPNATDAPVD</sequence>
<name>A0A0W8FCA3_9ZZZZ</name>
<evidence type="ECO:0000313" key="1">
    <source>
        <dbReference type="EMBL" id="KUG18488.1"/>
    </source>
</evidence>
<comment type="caution">
    <text evidence="1">The sequence shown here is derived from an EMBL/GenBank/DDBJ whole genome shotgun (WGS) entry which is preliminary data.</text>
</comment>
<gene>
    <name evidence="1" type="ORF">ASZ90_011811</name>
</gene>
<accession>A0A0W8FCA3</accession>
<reference evidence="1" key="1">
    <citation type="journal article" date="2015" name="Proc. Natl. Acad. Sci. U.S.A.">
        <title>Networks of energetic and metabolic interactions define dynamics in microbial communities.</title>
        <authorList>
            <person name="Embree M."/>
            <person name="Liu J.K."/>
            <person name="Al-Bassam M.M."/>
            <person name="Zengler K."/>
        </authorList>
    </citation>
    <scope>NUCLEOTIDE SEQUENCE</scope>
</reference>
<organism evidence="1">
    <name type="scientific">hydrocarbon metagenome</name>
    <dbReference type="NCBI Taxonomy" id="938273"/>
    <lineage>
        <taxon>unclassified sequences</taxon>
        <taxon>metagenomes</taxon>
        <taxon>ecological metagenomes</taxon>
    </lineage>
</organism>
<dbReference type="EMBL" id="LNQE01001377">
    <property type="protein sequence ID" value="KUG18488.1"/>
    <property type="molecule type" value="Genomic_DNA"/>
</dbReference>
<protein>
    <submittedName>
        <fullName evidence="1">Uncharacterized protein</fullName>
    </submittedName>
</protein>